<proteinExistence type="predicted"/>
<evidence type="ECO:0008006" key="5">
    <source>
        <dbReference type="Google" id="ProtNLM"/>
    </source>
</evidence>
<organism evidence="3 4">
    <name type="scientific">Cercophora scortea</name>
    <dbReference type="NCBI Taxonomy" id="314031"/>
    <lineage>
        <taxon>Eukaryota</taxon>
        <taxon>Fungi</taxon>
        <taxon>Dikarya</taxon>
        <taxon>Ascomycota</taxon>
        <taxon>Pezizomycotina</taxon>
        <taxon>Sordariomycetes</taxon>
        <taxon>Sordariomycetidae</taxon>
        <taxon>Sordariales</taxon>
        <taxon>Lasiosphaeriaceae</taxon>
        <taxon>Cercophora</taxon>
    </lineage>
</organism>
<evidence type="ECO:0000256" key="2">
    <source>
        <dbReference type="SAM" id="Phobius"/>
    </source>
</evidence>
<feature type="transmembrane region" description="Helical" evidence="2">
    <location>
        <begin position="52"/>
        <end position="73"/>
    </location>
</feature>
<sequence>MAVISWSNLRSLLIFFGPLLLPKAINYYRSIRAAPRAAGQKIRPAPASVQRSLVILIAVALVLLIRGTLPLFAPENIFALTQSRLQIPADVLFSRLAALRPNGDLTATDAALRARFVSLESRLLYLQFGPTVLAECPFCTSAEPLSYLYYAIPDLLAPHLFNLAVIAAVTSPILTGREGATWRTTATLTALGLAALDLYAVQSYDHQANSRALRPADIDPFFWSARVWRAAALAGLDLLLAGLLYLTGTNRLFARPPSAAERVEAIARTLGGVKGKINAAGVVKNTASRDEALRARSNAYWSQEVQIMREIMEDREVIEGVNDALENRIDIRTIERDAEAYATSVLPPPASASAPTPAAATKAEET</sequence>
<keyword evidence="2" id="KW-1133">Transmembrane helix</keyword>
<evidence type="ECO:0000313" key="3">
    <source>
        <dbReference type="EMBL" id="KAK3321038.1"/>
    </source>
</evidence>
<dbReference type="AlphaFoldDB" id="A0AAE0I9N5"/>
<reference evidence="3" key="2">
    <citation type="submission" date="2023-06" db="EMBL/GenBank/DDBJ databases">
        <authorList>
            <consortium name="Lawrence Berkeley National Laboratory"/>
            <person name="Haridas S."/>
            <person name="Hensen N."/>
            <person name="Bonometti L."/>
            <person name="Westerberg I."/>
            <person name="Brannstrom I.O."/>
            <person name="Guillou S."/>
            <person name="Cros-Aarteil S."/>
            <person name="Calhoun S."/>
            <person name="Kuo A."/>
            <person name="Mondo S."/>
            <person name="Pangilinan J."/>
            <person name="Riley R."/>
            <person name="Labutti K."/>
            <person name="Andreopoulos B."/>
            <person name="Lipzen A."/>
            <person name="Chen C."/>
            <person name="Yanf M."/>
            <person name="Daum C."/>
            <person name="Ng V."/>
            <person name="Clum A."/>
            <person name="Steindorff A."/>
            <person name="Ohm R."/>
            <person name="Martin F."/>
            <person name="Silar P."/>
            <person name="Natvig D."/>
            <person name="Lalanne C."/>
            <person name="Gautier V."/>
            <person name="Ament-Velasquez S.L."/>
            <person name="Kruys A."/>
            <person name="Hutchinson M.I."/>
            <person name="Powell A.J."/>
            <person name="Barry K."/>
            <person name="Miller A.N."/>
            <person name="Grigoriev I.V."/>
            <person name="Debuchy R."/>
            <person name="Gladieux P."/>
            <person name="Thoren M.H."/>
            <person name="Johannesson H."/>
        </authorList>
    </citation>
    <scope>NUCLEOTIDE SEQUENCE</scope>
    <source>
        <strain evidence="3">SMH4131-1</strain>
    </source>
</reference>
<accession>A0AAE0I9N5</accession>
<dbReference type="PANTHER" id="PTHR39470">
    <property type="entry name" value="CHROMOSOME 10, WHOLE GENOME SHOTGUN SEQUENCE"/>
    <property type="match status" value="1"/>
</dbReference>
<protein>
    <recommendedName>
        <fullName evidence="5">Chorismate synthase protein</fullName>
    </recommendedName>
</protein>
<name>A0AAE0I9N5_9PEZI</name>
<keyword evidence="2" id="KW-0472">Membrane</keyword>
<dbReference type="Proteomes" id="UP001286456">
    <property type="component" value="Unassembled WGS sequence"/>
</dbReference>
<keyword evidence="2" id="KW-0812">Transmembrane</keyword>
<gene>
    <name evidence="3" type="ORF">B0T19DRAFT_403631</name>
</gene>
<feature type="compositionally biased region" description="Low complexity" evidence="1">
    <location>
        <begin position="351"/>
        <end position="366"/>
    </location>
</feature>
<evidence type="ECO:0000313" key="4">
    <source>
        <dbReference type="Proteomes" id="UP001286456"/>
    </source>
</evidence>
<reference evidence="3" key="1">
    <citation type="journal article" date="2023" name="Mol. Phylogenet. Evol.">
        <title>Genome-scale phylogeny and comparative genomics of the fungal order Sordariales.</title>
        <authorList>
            <person name="Hensen N."/>
            <person name="Bonometti L."/>
            <person name="Westerberg I."/>
            <person name="Brannstrom I.O."/>
            <person name="Guillou S."/>
            <person name="Cros-Aarteil S."/>
            <person name="Calhoun S."/>
            <person name="Haridas S."/>
            <person name="Kuo A."/>
            <person name="Mondo S."/>
            <person name="Pangilinan J."/>
            <person name="Riley R."/>
            <person name="LaButti K."/>
            <person name="Andreopoulos B."/>
            <person name="Lipzen A."/>
            <person name="Chen C."/>
            <person name="Yan M."/>
            <person name="Daum C."/>
            <person name="Ng V."/>
            <person name="Clum A."/>
            <person name="Steindorff A."/>
            <person name="Ohm R.A."/>
            <person name="Martin F."/>
            <person name="Silar P."/>
            <person name="Natvig D.O."/>
            <person name="Lalanne C."/>
            <person name="Gautier V."/>
            <person name="Ament-Velasquez S.L."/>
            <person name="Kruys A."/>
            <person name="Hutchinson M.I."/>
            <person name="Powell A.J."/>
            <person name="Barry K."/>
            <person name="Miller A.N."/>
            <person name="Grigoriev I.V."/>
            <person name="Debuchy R."/>
            <person name="Gladieux P."/>
            <person name="Hiltunen Thoren M."/>
            <person name="Johannesson H."/>
        </authorList>
    </citation>
    <scope>NUCLEOTIDE SEQUENCE</scope>
    <source>
        <strain evidence="3">SMH4131-1</strain>
    </source>
</reference>
<evidence type="ECO:0000256" key="1">
    <source>
        <dbReference type="SAM" id="MobiDB-lite"/>
    </source>
</evidence>
<feature type="region of interest" description="Disordered" evidence="1">
    <location>
        <begin position="343"/>
        <end position="366"/>
    </location>
</feature>
<keyword evidence="4" id="KW-1185">Reference proteome</keyword>
<dbReference type="PANTHER" id="PTHR39470:SF1">
    <property type="entry name" value="CHORISMATE SYNTHASE PROTEIN"/>
    <property type="match status" value="1"/>
</dbReference>
<dbReference type="EMBL" id="JAUEPO010000005">
    <property type="protein sequence ID" value="KAK3321038.1"/>
    <property type="molecule type" value="Genomic_DNA"/>
</dbReference>
<comment type="caution">
    <text evidence="3">The sequence shown here is derived from an EMBL/GenBank/DDBJ whole genome shotgun (WGS) entry which is preliminary data.</text>
</comment>